<feature type="transmembrane region" description="Helical" evidence="1">
    <location>
        <begin position="333"/>
        <end position="350"/>
    </location>
</feature>
<dbReference type="SUPFAM" id="SSF55073">
    <property type="entry name" value="Nucleotide cyclase"/>
    <property type="match status" value="1"/>
</dbReference>
<protein>
    <submittedName>
        <fullName evidence="3">Adenylate cyclase</fullName>
        <ecNumber evidence="3">4.6.1.1</ecNumber>
    </submittedName>
</protein>
<keyword evidence="1" id="KW-0472">Membrane</keyword>
<sequence>MPQLLNTPLMQSQRFARLLAFLLLLFALLSDKLGWFQNLAWYSLDHSIRWHAAHAGQPHPDILLIDIDDDALTRLTPQLGSWPWPRSAYAYLLEGFAEYQVKSWVFDILLTEADKNRPEDDAYWLETINRQPTLFLSAVLLPSAQGRSEVANTLPAALALQSGKPDIRISALLPLGYQLLPERVGMINAVSDADGVFRRYPLQLAVSNNGLLPSSVPPQAGNWLFPSLPWRVAAQAEGSAQPKQQQLWLTYQSEQAVPYPSIGFADAFQLALNPQPEHAELFHNKILVVGSSAVGLADLKHTAIAPQQPGMVLLATAIDNLLQENALQRKPDTWLLLLLCWQLVGLSLLYQKYANFSRYVASSVSWTLLNCLSLVLAVPALMNIGWLFAAGPILLWLILSCAGFNTLAALREYLQRQHTTAVFGRFLDPRVVASLVGQQTVSNAEKCQITVLFTDIRGFTQLSEQLDAAEVMALLNRYLSIQVNTLFAHQATLDKFIGDAIMAFWGAPLAQPNQADLALAAATAMLKNLEQFKQSLPEQLQHFDIGIGIHSGEAVVGLLGTEQRLEYTAIGDTVNVASRLESVSKTYGRVLCSEQTYQLLANNYPLRPVDSIQLKGRQASVRIYKLGD</sequence>
<proteinExistence type="predicted"/>
<feature type="transmembrane region" description="Helical" evidence="1">
    <location>
        <begin position="384"/>
        <end position="410"/>
    </location>
</feature>
<evidence type="ECO:0000259" key="2">
    <source>
        <dbReference type="PROSITE" id="PS50125"/>
    </source>
</evidence>
<dbReference type="Pfam" id="PF05226">
    <property type="entry name" value="CHASE2"/>
    <property type="match status" value="1"/>
</dbReference>
<accession>A0A486XUE5</accession>
<dbReference type="InterPro" id="IPR029787">
    <property type="entry name" value="Nucleotide_cyclase"/>
</dbReference>
<evidence type="ECO:0000313" key="3">
    <source>
        <dbReference type="EMBL" id="VHO06172.1"/>
    </source>
</evidence>
<dbReference type="GO" id="GO:0004016">
    <property type="term" value="F:adenylate cyclase activity"/>
    <property type="evidence" value="ECO:0007669"/>
    <property type="project" value="UniProtKB-EC"/>
</dbReference>
<dbReference type="PROSITE" id="PS50125">
    <property type="entry name" value="GUANYLATE_CYCLASE_2"/>
    <property type="match status" value="1"/>
</dbReference>
<dbReference type="PANTHER" id="PTHR43081">
    <property type="entry name" value="ADENYLATE CYCLASE, TERMINAL-DIFFERENTIATION SPECIFIC-RELATED"/>
    <property type="match status" value="1"/>
</dbReference>
<dbReference type="SMART" id="SM00044">
    <property type="entry name" value="CYCc"/>
    <property type="match status" value="1"/>
</dbReference>
<dbReference type="Pfam" id="PF00211">
    <property type="entry name" value="Guanylate_cyc"/>
    <property type="match status" value="1"/>
</dbReference>
<dbReference type="CDD" id="cd07302">
    <property type="entry name" value="CHD"/>
    <property type="match status" value="1"/>
</dbReference>
<dbReference type="GO" id="GO:0035556">
    <property type="term" value="P:intracellular signal transduction"/>
    <property type="evidence" value="ECO:0007669"/>
    <property type="project" value="InterPro"/>
</dbReference>
<dbReference type="AlphaFoldDB" id="A0A486XUE5"/>
<feature type="domain" description="Guanylate cyclase" evidence="2">
    <location>
        <begin position="450"/>
        <end position="581"/>
    </location>
</feature>
<dbReference type="SMART" id="SM01080">
    <property type="entry name" value="CHASE2"/>
    <property type="match status" value="1"/>
</dbReference>
<dbReference type="Gene3D" id="3.30.70.1230">
    <property type="entry name" value="Nucleotide cyclase"/>
    <property type="match status" value="1"/>
</dbReference>
<dbReference type="PANTHER" id="PTHR43081:SF1">
    <property type="entry name" value="ADENYLATE CYCLASE, TERMINAL-DIFFERENTIATION SPECIFIC"/>
    <property type="match status" value="1"/>
</dbReference>
<organism evidence="3">
    <name type="scientific">Rheinheimera sp. BAL341</name>
    <dbReference type="NCBI Taxonomy" id="1708203"/>
    <lineage>
        <taxon>Bacteria</taxon>
        <taxon>Pseudomonadati</taxon>
        <taxon>Pseudomonadota</taxon>
        <taxon>Gammaproteobacteria</taxon>
        <taxon>Chromatiales</taxon>
        <taxon>Chromatiaceae</taxon>
        <taxon>Rheinheimera</taxon>
    </lineage>
</organism>
<keyword evidence="1" id="KW-1133">Transmembrane helix</keyword>
<keyword evidence="1" id="KW-0812">Transmembrane</keyword>
<reference evidence="3" key="1">
    <citation type="submission" date="2019-04" db="EMBL/GenBank/DDBJ databases">
        <authorList>
            <person name="Brambilla D."/>
        </authorList>
    </citation>
    <scope>NUCLEOTIDE SEQUENCE</scope>
    <source>
        <strain evidence="3">BAL1</strain>
    </source>
</reference>
<feature type="transmembrane region" description="Helical" evidence="1">
    <location>
        <begin position="359"/>
        <end position="378"/>
    </location>
</feature>
<name>A0A486XUE5_9GAMM</name>
<dbReference type="EC" id="4.6.1.1" evidence="3"/>
<dbReference type="InterPro" id="IPR001054">
    <property type="entry name" value="A/G_cyclase"/>
</dbReference>
<dbReference type="GO" id="GO:0006171">
    <property type="term" value="P:cAMP biosynthetic process"/>
    <property type="evidence" value="ECO:0007669"/>
    <property type="project" value="TreeGrafter"/>
</dbReference>
<dbReference type="InterPro" id="IPR050697">
    <property type="entry name" value="Adenylyl/Guanylyl_Cyclase_3/4"/>
</dbReference>
<dbReference type="InterPro" id="IPR007890">
    <property type="entry name" value="CHASE2"/>
</dbReference>
<dbReference type="EMBL" id="CAAJGR010000023">
    <property type="protein sequence ID" value="VHO06172.1"/>
    <property type="molecule type" value="Genomic_DNA"/>
</dbReference>
<evidence type="ECO:0000256" key="1">
    <source>
        <dbReference type="SAM" id="Phobius"/>
    </source>
</evidence>
<gene>
    <name evidence="3" type="ORF">BAL341_3210</name>
</gene>
<keyword evidence="3" id="KW-0456">Lyase</keyword>